<name>A0A0B2C115_9SPHN</name>
<feature type="chain" id="PRO_5002067900" evidence="1">
    <location>
        <begin position="25"/>
        <end position="87"/>
    </location>
</feature>
<evidence type="ECO:0000256" key="1">
    <source>
        <dbReference type="SAM" id="SignalP"/>
    </source>
</evidence>
<organism evidence="2 3">
    <name type="scientific">Croceibacterium mercuriale</name>
    <dbReference type="NCBI Taxonomy" id="1572751"/>
    <lineage>
        <taxon>Bacteria</taxon>
        <taxon>Pseudomonadati</taxon>
        <taxon>Pseudomonadota</taxon>
        <taxon>Alphaproteobacteria</taxon>
        <taxon>Sphingomonadales</taxon>
        <taxon>Erythrobacteraceae</taxon>
        <taxon>Croceibacterium</taxon>
    </lineage>
</organism>
<feature type="signal peptide" evidence="1">
    <location>
        <begin position="1"/>
        <end position="24"/>
    </location>
</feature>
<dbReference type="Proteomes" id="UP000030988">
    <property type="component" value="Unassembled WGS sequence"/>
</dbReference>
<dbReference type="EMBL" id="JTDN01000001">
    <property type="protein sequence ID" value="KHL25656.1"/>
    <property type="molecule type" value="Genomic_DNA"/>
</dbReference>
<reference evidence="2 3" key="1">
    <citation type="submission" date="2014-11" db="EMBL/GenBank/DDBJ databases">
        <title>Draft genome sequence of Kirrobacter mercurialis.</title>
        <authorList>
            <person name="Coil D.A."/>
            <person name="Eisen J.A."/>
        </authorList>
    </citation>
    <scope>NUCLEOTIDE SEQUENCE [LARGE SCALE GENOMIC DNA]</scope>
    <source>
        <strain evidence="2 3">Coronado</strain>
    </source>
</reference>
<evidence type="ECO:0000313" key="2">
    <source>
        <dbReference type="EMBL" id="KHL25656.1"/>
    </source>
</evidence>
<keyword evidence="3" id="KW-1185">Reference proteome</keyword>
<sequence length="87" mass="8852">MIRHLLTFLALCAGFAAIGTPAQAAQVVVAADQAMAPPVASAPVAVVRLIGAAPATRLGEQRAGPVPRARPAVAAVTIYLKADRARE</sequence>
<keyword evidence="1" id="KW-0732">Signal</keyword>
<accession>A0A0B2C115</accession>
<gene>
    <name evidence="2" type="ORF">PK98_03115</name>
</gene>
<dbReference type="STRING" id="1572751.PK98_03115"/>
<evidence type="ECO:0000313" key="3">
    <source>
        <dbReference type="Proteomes" id="UP000030988"/>
    </source>
</evidence>
<protein>
    <submittedName>
        <fullName evidence="2">Uncharacterized protein</fullName>
    </submittedName>
</protein>
<dbReference type="RefSeq" id="WP_039094218.1">
    <property type="nucleotide sequence ID" value="NZ_JTDN01000001.1"/>
</dbReference>
<comment type="caution">
    <text evidence="2">The sequence shown here is derived from an EMBL/GenBank/DDBJ whole genome shotgun (WGS) entry which is preliminary data.</text>
</comment>
<dbReference type="AlphaFoldDB" id="A0A0B2C115"/>
<proteinExistence type="predicted"/>